<evidence type="ECO:0000313" key="2">
    <source>
        <dbReference type="Proteomes" id="UP001054945"/>
    </source>
</evidence>
<evidence type="ECO:0000313" key="1">
    <source>
        <dbReference type="EMBL" id="GIY30541.1"/>
    </source>
</evidence>
<name>A0AAV4SBH3_CAEEX</name>
<gene>
    <name evidence="1" type="primary">DYH1B</name>
    <name evidence="1" type="ORF">CEXT_669551</name>
</gene>
<keyword evidence="2" id="KW-1185">Reference proteome</keyword>
<accession>A0AAV4SBH3</accession>
<sequence length="144" mass="17739">MLYIRRLQQSVERLSKENRMLRKQHFVVGEMVIKLMNTDLLRLQQSWKDILVEIRSIFLKLQEQGFSPEYMRPWRAHWDRQLYKALECQYELGLEVLSEHLPEMRIDLVYRNGCLQFRPPIEEVRSKYYNQMKNSFPYLYFSKE</sequence>
<organism evidence="1 2">
    <name type="scientific">Caerostris extrusa</name>
    <name type="common">Bark spider</name>
    <name type="synonym">Caerostris bankana</name>
    <dbReference type="NCBI Taxonomy" id="172846"/>
    <lineage>
        <taxon>Eukaryota</taxon>
        <taxon>Metazoa</taxon>
        <taxon>Ecdysozoa</taxon>
        <taxon>Arthropoda</taxon>
        <taxon>Chelicerata</taxon>
        <taxon>Arachnida</taxon>
        <taxon>Araneae</taxon>
        <taxon>Araneomorphae</taxon>
        <taxon>Entelegynae</taxon>
        <taxon>Araneoidea</taxon>
        <taxon>Araneidae</taxon>
        <taxon>Caerostris</taxon>
    </lineage>
</organism>
<dbReference type="Proteomes" id="UP001054945">
    <property type="component" value="Unassembled WGS sequence"/>
</dbReference>
<proteinExistence type="predicted"/>
<comment type="caution">
    <text evidence="1">The sequence shown here is derived from an EMBL/GenBank/DDBJ whole genome shotgun (WGS) entry which is preliminary data.</text>
</comment>
<reference evidence="1 2" key="1">
    <citation type="submission" date="2021-06" db="EMBL/GenBank/DDBJ databases">
        <title>Caerostris extrusa draft genome.</title>
        <authorList>
            <person name="Kono N."/>
            <person name="Arakawa K."/>
        </authorList>
    </citation>
    <scope>NUCLEOTIDE SEQUENCE [LARGE SCALE GENOMIC DNA]</scope>
</reference>
<dbReference type="EMBL" id="BPLR01009244">
    <property type="protein sequence ID" value="GIY30541.1"/>
    <property type="molecule type" value="Genomic_DNA"/>
</dbReference>
<dbReference type="AlphaFoldDB" id="A0AAV4SBH3"/>
<protein>
    <submittedName>
        <fullName evidence="1">Cytoplasmic dynein 2 heavy chain 1</fullName>
    </submittedName>
</protein>